<dbReference type="PANTHER" id="PTHR40761:SF1">
    <property type="entry name" value="CONSERVED INTEGRAL MEMBRANE ALANINE VALINE AND LEUCINE RICH PROTEIN-RELATED"/>
    <property type="match status" value="1"/>
</dbReference>
<dbReference type="RefSeq" id="WP_185064859.1">
    <property type="nucleotide sequence ID" value="NZ_BAABJP010000003.1"/>
</dbReference>
<feature type="transmembrane region" description="Helical" evidence="1">
    <location>
        <begin position="135"/>
        <end position="155"/>
    </location>
</feature>
<dbReference type="NCBIfam" id="NF038012">
    <property type="entry name" value="DMT_1"/>
    <property type="match status" value="1"/>
</dbReference>
<proteinExistence type="predicted"/>
<dbReference type="SUPFAM" id="SSF103481">
    <property type="entry name" value="Multidrug resistance efflux transporter EmrE"/>
    <property type="match status" value="1"/>
</dbReference>
<feature type="transmembrane region" description="Helical" evidence="1">
    <location>
        <begin position="196"/>
        <end position="213"/>
    </location>
</feature>
<dbReference type="InterPro" id="IPR037185">
    <property type="entry name" value="EmrE-like"/>
</dbReference>
<feature type="transmembrane region" description="Helical" evidence="1">
    <location>
        <begin position="47"/>
        <end position="68"/>
    </location>
</feature>
<accession>A0ABP9PJ83</accession>
<dbReference type="PANTHER" id="PTHR40761">
    <property type="entry name" value="CONSERVED INTEGRAL MEMBRANE ALANINE VALINE AND LEUCINE RICH PROTEIN-RELATED"/>
    <property type="match status" value="1"/>
</dbReference>
<evidence type="ECO:0000313" key="2">
    <source>
        <dbReference type="EMBL" id="GAA5147558.1"/>
    </source>
</evidence>
<evidence type="ECO:0000256" key="1">
    <source>
        <dbReference type="SAM" id="Phobius"/>
    </source>
</evidence>
<feature type="transmembrane region" description="Helical" evidence="1">
    <location>
        <begin position="162"/>
        <end position="184"/>
    </location>
</feature>
<keyword evidence="1" id="KW-0812">Transmembrane</keyword>
<organism evidence="2 3">
    <name type="scientific">Pseudonocardia eucalypti</name>
    <dbReference type="NCBI Taxonomy" id="648755"/>
    <lineage>
        <taxon>Bacteria</taxon>
        <taxon>Bacillati</taxon>
        <taxon>Actinomycetota</taxon>
        <taxon>Actinomycetes</taxon>
        <taxon>Pseudonocardiales</taxon>
        <taxon>Pseudonocardiaceae</taxon>
        <taxon>Pseudonocardia</taxon>
    </lineage>
</organism>
<comment type="caution">
    <text evidence="2">The sequence shown here is derived from an EMBL/GenBank/DDBJ whole genome shotgun (WGS) entry which is preliminary data.</text>
</comment>
<protein>
    <submittedName>
        <fullName evidence="2">DMT family transporter</fullName>
    </submittedName>
</protein>
<reference evidence="3" key="1">
    <citation type="journal article" date="2019" name="Int. J. Syst. Evol. Microbiol.">
        <title>The Global Catalogue of Microorganisms (GCM) 10K type strain sequencing project: providing services to taxonomists for standard genome sequencing and annotation.</title>
        <authorList>
            <consortium name="The Broad Institute Genomics Platform"/>
            <consortium name="The Broad Institute Genome Sequencing Center for Infectious Disease"/>
            <person name="Wu L."/>
            <person name="Ma J."/>
        </authorList>
    </citation>
    <scope>NUCLEOTIDE SEQUENCE [LARGE SCALE GENOMIC DNA]</scope>
    <source>
        <strain evidence="3">JCM 18303</strain>
    </source>
</reference>
<dbReference type="EMBL" id="BAABJP010000003">
    <property type="protein sequence ID" value="GAA5147558.1"/>
    <property type="molecule type" value="Genomic_DNA"/>
</dbReference>
<dbReference type="Proteomes" id="UP001428817">
    <property type="component" value="Unassembled WGS sequence"/>
</dbReference>
<keyword evidence="1" id="KW-0472">Membrane</keyword>
<sequence length="301" mass="30838">MTDQTLVAVLAALFGASTTALGTALQQRATQLVPPGRRMWLALARRPSWLAGVALVGVGFAGYLTALAHGTLALTQPIMISGLAFGSLFSAWLARRRPDPLLVAGTVTSWAGLALLLGAARPTAAPGPHGTAAGGWWLALALGAALMTALLVAALGRGLHRALGYAVASGLLFGGNAALAKLVADQLAHGWAEPARHWPVYAMLLVAPAGFLLSQRAMQLSRLLAPVNAVISSVDPVTAVAIGLVVLGERIADSPAALGAQCLAGALLLTGIIMITRRGARLHEAHRAARTGRERAALGWG</sequence>
<feature type="transmembrane region" description="Helical" evidence="1">
    <location>
        <begin position="225"/>
        <end position="246"/>
    </location>
</feature>
<feature type="transmembrane region" description="Helical" evidence="1">
    <location>
        <begin position="258"/>
        <end position="276"/>
    </location>
</feature>
<keyword evidence="3" id="KW-1185">Reference proteome</keyword>
<keyword evidence="1" id="KW-1133">Transmembrane helix</keyword>
<feature type="transmembrane region" description="Helical" evidence="1">
    <location>
        <begin position="74"/>
        <end position="94"/>
    </location>
</feature>
<evidence type="ECO:0000313" key="3">
    <source>
        <dbReference type="Proteomes" id="UP001428817"/>
    </source>
</evidence>
<feature type="transmembrane region" description="Helical" evidence="1">
    <location>
        <begin position="6"/>
        <end position="26"/>
    </location>
</feature>
<feature type="transmembrane region" description="Helical" evidence="1">
    <location>
        <begin position="101"/>
        <end position="120"/>
    </location>
</feature>
<gene>
    <name evidence="2" type="ORF">GCM10023321_08570</name>
</gene>
<name>A0ABP9PJ83_9PSEU</name>